<evidence type="ECO:0000259" key="10">
    <source>
        <dbReference type="PROSITE" id="PS51283"/>
    </source>
</evidence>
<dbReference type="InterPro" id="IPR028889">
    <property type="entry name" value="USP"/>
</dbReference>
<feature type="region of interest" description="Disordered" evidence="8">
    <location>
        <begin position="761"/>
        <end position="786"/>
    </location>
</feature>
<dbReference type="PANTHER" id="PTHR21646">
    <property type="entry name" value="UBIQUITIN CARBOXYL-TERMINAL HYDROLASE"/>
    <property type="match status" value="1"/>
</dbReference>
<dbReference type="EC" id="3.4.19.12" evidence="3"/>
<dbReference type="OrthoDB" id="292964at2759"/>
<dbReference type="PROSITE" id="PS00973">
    <property type="entry name" value="USP_2"/>
    <property type="match status" value="1"/>
</dbReference>
<comment type="similarity">
    <text evidence="2">Belongs to the peptidase C19 family.</text>
</comment>
<evidence type="ECO:0000256" key="8">
    <source>
        <dbReference type="SAM" id="MobiDB-lite"/>
    </source>
</evidence>
<gene>
    <name evidence="11" type="ORF">M408DRAFT_90664</name>
</gene>
<dbReference type="EMBL" id="KN824277">
    <property type="protein sequence ID" value="KIM34103.1"/>
    <property type="molecule type" value="Genomic_DNA"/>
</dbReference>
<comment type="catalytic activity">
    <reaction evidence="1">
        <text>Thiol-dependent hydrolysis of ester, thioester, amide, peptide and isopeptide bonds formed by the C-terminal Gly of ubiquitin (a 76-residue protein attached to proteins as an intracellular targeting signal).</text>
        <dbReference type="EC" id="3.4.19.12"/>
    </reaction>
</comment>
<dbReference type="SUPFAM" id="SSF143791">
    <property type="entry name" value="DUSP-like"/>
    <property type="match status" value="1"/>
</dbReference>
<dbReference type="PANTHER" id="PTHR21646:SF24">
    <property type="entry name" value="UBIQUITIN CARBOXYL-TERMINAL HYDROLASE"/>
    <property type="match status" value="1"/>
</dbReference>
<dbReference type="Pfam" id="PF00443">
    <property type="entry name" value="UCH"/>
    <property type="match status" value="1"/>
</dbReference>
<sequence length="1354" mass="151800">MASSGSDGSRKRPRAESETEDESLPTKRAASMEKGLNDVDETVVNGDADIDAYMLEQDGPNGYQAPNGLDSLPQPGPPPIMTRVQTVPTREKWDAIGKLKYTSLKEGDTWYLISHSWMEKWRRLCTPNQYKVDDSTLGTVDNSDIVDEHGALLPKLREETHYEILCKEAWDMFVDWYGQPNHVLPRKIISEGVHKMKRVDVYPLKIFVFRMSAMTPASSNKTTPIVEISKSATVEDLINQVVEISTLDRTDLRYWQVIGTVLEDRPLEGIFYPSDRISDDNTQPFPDASYVGKRLDEALVESGDAIVYEYCSQGTWTVDMTTLNISKGVPRVAPATTATVPTFFSPQSEEFKAKYGSGTHNAIKPLSPGAGFTPSSSHSTALTSFQGSASTTTPFSNGRVTSYTASSRSPGTVGLNNLGNTCFMNSALQCLAHEPELNEYFLTGVYRDELNPTNPLGMKGAIAEVFGSLLDKLWHPISYAFAPREFKQQLQRFAPQFSGYAQHDTQEFLAFLLDGLHEDLNRVLKKPYVEIPDWEGQGDKELVKHALTAWEGYKKRNDSVIVDLFQGQYKSTLVCPECEKVSITFDPFMYLTLPLPVQRSWEHTIHWVPYAIEKPHLKIPVQLSRDGNIKDLKLLMKKWMGTPVENQICIEAFSHKIYKDFDDHSPLGEIAERDLIVVYELPCPAQANPKSEELPAFIPVAVYHAAAGSRTYSHDLFGIPFYIAIPFNEARDENAIYGRLVERYAPWTAQADQLYKRRVELGESSNTSSTSEPGEATEKDELEEQDVTEMRADVKEDVDMLPKSRDPSEIGEEVITNLGPQENLFNIKIYPPSRAGGYSYSAHLFNDPLRGTPETLAERAQAPKKKKFGITTGWSRSTTPEPDSQAAAKPLITSEDTILCEWEPNLLEFFFAINTKSYKKDESSLWEKWETFEHPDYIAASKARKATKERGITLEDCLDEFTKEERLGEDDLWYCPRCKKHQQATKKFELWKVPDILVVHLKRFSNSRMLRDKIDAFVDFPIDGLDLSQRVEERLIVKKWEDAGNNADELGIDKSSSNEPLLYDLFAVDEHLGGLGGGHYRAYAKNFKDDTWYHFDDTHVSASKARDSVNPNAYLLFYRRRSDKPLGGATQEKVAAYREKLESKELNGTDAESAQGLDGAAASASTQSLDPEYKHPFVHSLSPDHSPPEHNEFAYNDELPGYLELDSMDPFGMSPLLDTPEPLSSFPLSTYKKYISKNSASSSNEAISATSSFDPDLRDSTAWNADHSDIMDGDDVPGLEDADSFYRHPYNQHDDIDSDHLDDDPPLVTTTGSLPSTPPLQSPPSTTREAAPSPPSTHPAPSPPPLQDVSQEPS</sequence>
<dbReference type="HOGENOM" id="CLU_001060_7_1_1"/>
<evidence type="ECO:0000256" key="2">
    <source>
        <dbReference type="ARBA" id="ARBA00009085"/>
    </source>
</evidence>
<dbReference type="Gene3D" id="3.90.70.10">
    <property type="entry name" value="Cysteine proteinases"/>
    <property type="match status" value="2"/>
</dbReference>
<dbReference type="Gene3D" id="3.30.2230.10">
    <property type="entry name" value="DUSP-like"/>
    <property type="match status" value="1"/>
</dbReference>
<evidence type="ECO:0000256" key="5">
    <source>
        <dbReference type="ARBA" id="ARBA00022786"/>
    </source>
</evidence>
<dbReference type="InterPro" id="IPR035927">
    <property type="entry name" value="DUSP-like_sf"/>
</dbReference>
<keyword evidence="6" id="KW-0378">Hydrolase</keyword>
<evidence type="ECO:0000256" key="4">
    <source>
        <dbReference type="ARBA" id="ARBA00022670"/>
    </source>
</evidence>
<feature type="region of interest" description="Disordered" evidence="8">
    <location>
        <begin position="383"/>
        <end position="403"/>
    </location>
</feature>
<evidence type="ECO:0000256" key="6">
    <source>
        <dbReference type="ARBA" id="ARBA00022801"/>
    </source>
</evidence>
<evidence type="ECO:0000256" key="1">
    <source>
        <dbReference type="ARBA" id="ARBA00000707"/>
    </source>
</evidence>
<dbReference type="Proteomes" id="UP000054097">
    <property type="component" value="Unassembled WGS sequence"/>
</dbReference>
<dbReference type="PROSITE" id="PS50235">
    <property type="entry name" value="USP_3"/>
    <property type="match status" value="1"/>
</dbReference>
<feature type="compositionally biased region" description="Low complexity" evidence="8">
    <location>
        <begin position="1237"/>
        <end position="1252"/>
    </location>
</feature>
<dbReference type="InterPro" id="IPR018200">
    <property type="entry name" value="USP_CS"/>
</dbReference>
<feature type="region of interest" description="Disordered" evidence="8">
    <location>
        <begin position="1146"/>
        <end position="1194"/>
    </location>
</feature>
<dbReference type="InterPro" id="IPR050185">
    <property type="entry name" value="Ub_carboxyl-term_hydrolase"/>
</dbReference>
<dbReference type="Pfam" id="PF06337">
    <property type="entry name" value="DUSP"/>
    <property type="match status" value="1"/>
</dbReference>
<proteinExistence type="inferred from homology"/>
<dbReference type="GO" id="GO:0004843">
    <property type="term" value="F:cysteine-type deubiquitinase activity"/>
    <property type="evidence" value="ECO:0007669"/>
    <property type="project" value="UniProtKB-EC"/>
</dbReference>
<feature type="domain" description="USP" evidence="9">
    <location>
        <begin position="413"/>
        <end position="1121"/>
    </location>
</feature>
<feature type="compositionally biased region" description="Pro residues" evidence="8">
    <location>
        <begin position="1332"/>
        <end position="1346"/>
    </location>
</feature>
<dbReference type="SMART" id="SM00695">
    <property type="entry name" value="DUSP"/>
    <property type="match status" value="1"/>
</dbReference>
<feature type="compositionally biased region" description="Basic and acidic residues" evidence="8">
    <location>
        <begin position="8"/>
        <end position="17"/>
    </location>
</feature>
<dbReference type="GO" id="GO:0016579">
    <property type="term" value="P:protein deubiquitination"/>
    <property type="evidence" value="ECO:0007669"/>
    <property type="project" value="InterPro"/>
</dbReference>
<dbReference type="InterPro" id="IPR001394">
    <property type="entry name" value="Peptidase_C19_UCH"/>
</dbReference>
<reference evidence="12" key="2">
    <citation type="submission" date="2015-01" db="EMBL/GenBank/DDBJ databases">
        <title>Evolutionary Origins and Diversification of the Mycorrhizal Mutualists.</title>
        <authorList>
            <consortium name="DOE Joint Genome Institute"/>
            <consortium name="Mycorrhizal Genomics Consortium"/>
            <person name="Kohler A."/>
            <person name="Kuo A."/>
            <person name="Nagy L.G."/>
            <person name="Floudas D."/>
            <person name="Copeland A."/>
            <person name="Barry K.W."/>
            <person name="Cichocki N."/>
            <person name="Veneault-Fourrey C."/>
            <person name="LaButti K."/>
            <person name="Lindquist E.A."/>
            <person name="Lipzen A."/>
            <person name="Lundell T."/>
            <person name="Morin E."/>
            <person name="Murat C."/>
            <person name="Riley R."/>
            <person name="Ohm R."/>
            <person name="Sun H."/>
            <person name="Tunlid A."/>
            <person name="Henrissat B."/>
            <person name="Grigoriev I.V."/>
            <person name="Hibbett D.S."/>
            <person name="Martin F."/>
        </authorList>
    </citation>
    <scope>NUCLEOTIDE SEQUENCE [LARGE SCALE GENOMIC DNA]</scope>
    <source>
        <strain evidence="12">MAFF 305830</strain>
    </source>
</reference>
<accession>A0A0C2X7V9</accession>
<keyword evidence="7" id="KW-0788">Thiol protease</keyword>
<dbReference type="SUPFAM" id="SSF54001">
    <property type="entry name" value="Cysteine proteinases"/>
    <property type="match status" value="1"/>
</dbReference>
<dbReference type="STRING" id="933852.A0A0C2X7V9"/>
<keyword evidence="4" id="KW-0645">Protease</keyword>
<name>A0A0C2X7V9_SERVB</name>
<dbReference type="InterPro" id="IPR038765">
    <property type="entry name" value="Papain-like_cys_pep_sf"/>
</dbReference>
<feature type="compositionally biased region" description="Polar residues" evidence="8">
    <location>
        <begin position="763"/>
        <end position="772"/>
    </location>
</feature>
<feature type="region of interest" description="Disordered" evidence="8">
    <location>
        <begin position="1"/>
        <end position="41"/>
    </location>
</feature>
<reference evidence="11 12" key="1">
    <citation type="submission" date="2014-04" db="EMBL/GenBank/DDBJ databases">
        <authorList>
            <consortium name="DOE Joint Genome Institute"/>
            <person name="Kuo A."/>
            <person name="Zuccaro A."/>
            <person name="Kohler A."/>
            <person name="Nagy L.G."/>
            <person name="Floudas D."/>
            <person name="Copeland A."/>
            <person name="Barry K.W."/>
            <person name="Cichocki N."/>
            <person name="Veneault-Fourrey C."/>
            <person name="LaButti K."/>
            <person name="Lindquist E.A."/>
            <person name="Lipzen A."/>
            <person name="Lundell T."/>
            <person name="Morin E."/>
            <person name="Murat C."/>
            <person name="Sun H."/>
            <person name="Tunlid A."/>
            <person name="Henrissat B."/>
            <person name="Grigoriev I.V."/>
            <person name="Hibbett D.S."/>
            <person name="Martin F."/>
            <person name="Nordberg H.P."/>
            <person name="Cantor M.N."/>
            <person name="Hua S.X."/>
        </authorList>
    </citation>
    <scope>NUCLEOTIDE SEQUENCE [LARGE SCALE GENOMIC DNA]</scope>
    <source>
        <strain evidence="11 12">MAFF 305830</strain>
    </source>
</reference>
<protein>
    <recommendedName>
        <fullName evidence="3">ubiquitinyl hydrolase 1</fullName>
        <ecNumber evidence="3">3.4.19.12</ecNumber>
    </recommendedName>
</protein>
<feature type="domain" description="DUSP" evidence="10">
    <location>
        <begin position="87"/>
        <end position="189"/>
    </location>
</feature>
<dbReference type="PROSITE" id="PS51283">
    <property type="entry name" value="DUSP"/>
    <property type="match status" value="1"/>
</dbReference>
<keyword evidence="5" id="KW-0833">Ubl conjugation pathway</keyword>
<dbReference type="GO" id="GO:0006508">
    <property type="term" value="P:proteolysis"/>
    <property type="evidence" value="ECO:0007669"/>
    <property type="project" value="UniProtKB-KW"/>
</dbReference>
<organism evidence="11 12">
    <name type="scientific">Serendipita vermifera MAFF 305830</name>
    <dbReference type="NCBI Taxonomy" id="933852"/>
    <lineage>
        <taxon>Eukaryota</taxon>
        <taxon>Fungi</taxon>
        <taxon>Dikarya</taxon>
        <taxon>Basidiomycota</taxon>
        <taxon>Agaricomycotina</taxon>
        <taxon>Agaricomycetes</taxon>
        <taxon>Sebacinales</taxon>
        <taxon>Serendipitaceae</taxon>
        <taxon>Serendipita</taxon>
    </lineage>
</organism>
<evidence type="ECO:0000313" key="11">
    <source>
        <dbReference type="EMBL" id="KIM34103.1"/>
    </source>
</evidence>
<keyword evidence="12" id="KW-1185">Reference proteome</keyword>
<feature type="compositionally biased region" description="Low complexity" evidence="8">
    <location>
        <begin position="1306"/>
        <end position="1315"/>
    </location>
</feature>
<evidence type="ECO:0000313" key="12">
    <source>
        <dbReference type="Proteomes" id="UP000054097"/>
    </source>
</evidence>
<dbReference type="InterPro" id="IPR006615">
    <property type="entry name" value="Pept_C19_DUSP"/>
</dbReference>
<feature type="compositionally biased region" description="Acidic residues" evidence="8">
    <location>
        <begin position="1271"/>
        <end position="1283"/>
    </location>
</feature>
<evidence type="ECO:0000259" key="9">
    <source>
        <dbReference type="PROSITE" id="PS50235"/>
    </source>
</evidence>
<dbReference type="PROSITE" id="PS00972">
    <property type="entry name" value="USP_1"/>
    <property type="match status" value="1"/>
</dbReference>
<feature type="region of interest" description="Disordered" evidence="8">
    <location>
        <begin position="1237"/>
        <end position="1354"/>
    </location>
</feature>
<evidence type="ECO:0000256" key="3">
    <source>
        <dbReference type="ARBA" id="ARBA00012759"/>
    </source>
</evidence>
<evidence type="ECO:0000256" key="7">
    <source>
        <dbReference type="ARBA" id="ARBA00022807"/>
    </source>
</evidence>